<evidence type="ECO:0000313" key="2">
    <source>
        <dbReference type="EMBL" id="VEL12078.1"/>
    </source>
</evidence>
<feature type="compositionally biased region" description="Basic and acidic residues" evidence="1">
    <location>
        <begin position="93"/>
        <end position="110"/>
    </location>
</feature>
<dbReference type="EMBL" id="CAAALY010013693">
    <property type="protein sequence ID" value="VEL12078.1"/>
    <property type="molecule type" value="Genomic_DNA"/>
</dbReference>
<proteinExistence type="predicted"/>
<organism evidence="2 3">
    <name type="scientific">Protopolystoma xenopodis</name>
    <dbReference type="NCBI Taxonomy" id="117903"/>
    <lineage>
        <taxon>Eukaryota</taxon>
        <taxon>Metazoa</taxon>
        <taxon>Spiralia</taxon>
        <taxon>Lophotrochozoa</taxon>
        <taxon>Platyhelminthes</taxon>
        <taxon>Monogenea</taxon>
        <taxon>Polyopisthocotylea</taxon>
        <taxon>Polystomatidea</taxon>
        <taxon>Polystomatidae</taxon>
        <taxon>Protopolystoma</taxon>
    </lineage>
</organism>
<evidence type="ECO:0000256" key="1">
    <source>
        <dbReference type="SAM" id="MobiDB-lite"/>
    </source>
</evidence>
<dbReference type="Proteomes" id="UP000784294">
    <property type="component" value="Unassembled WGS sequence"/>
</dbReference>
<protein>
    <submittedName>
        <fullName evidence="2">Uncharacterized protein</fullName>
    </submittedName>
</protein>
<name>A0A3S4ZI67_9PLAT</name>
<evidence type="ECO:0000313" key="3">
    <source>
        <dbReference type="Proteomes" id="UP000784294"/>
    </source>
</evidence>
<gene>
    <name evidence="2" type="ORF">PXEA_LOCUS5518</name>
</gene>
<comment type="caution">
    <text evidence="2">The sequence shown here is derived from an EMBL/GenBank/DDBJ whole genome shotgun (WGS) entry which is preliminary data.</text>
</comment>
<sequence>MMFVVRRTRVQHALTGIEADGLGNSVNMQVPVGPIDSRSTGLGHRLLVAISSAHAFTRNGIKLHNHHLQPIRLLISHVSRLGCMKLSAADPASEREAVSRRGDEHHKFPRPEAGSDFTQIVPNQHFSALFKIAIPTHCFKSNSNLLLQIVFPIHFSNYPLPLLSASSLHFYALVGFLNVPNEGMNE</sequence>
<feature type="region of interest" description="Disordered" evidence="1">
    <location>
        <begin position="93"/>
        <end position="115"/>
    </location>
</feature>
<keyword evidence="3" id="KW-1185">Reference proteome</keyword>
<reference evidence="2" key="1">
    <citation type="submission" date="2018-11" db="EMBL/GenBank/DDBJ databases">
        <authorList>
            <consortium name="Pathogen Informatics"/>
        </authorList>
    </citation>
    <scope>NUCLEOTIDE SEQUENCE</scope>
</reference>
<dbReference type="AlphaFoldDB" id="A0A3S4ZI67"/>
<accession>A0A3S4ZI67</accession>